<reference evidence="1" key="2">
    <citation type="submission" date="2009-06" db="EMBL/GenBank/DDBJ databases">
        <authorList>
            <person name="Sebastian Y."/>
            <person name="Madupu R."/>
            <person name="Durkin A.S."/>
            <person name="Torralba M."/>
            <person name="Methe B."/>
            <person name="Sutton G.G."/>
            <person name="Strausberg R.L."/>
            <person name="Nelson K.E."/>
        </authorList>
    </citation>
    <scope>NUCLEOTIDE SEQUENCE [LARGE SCALE GENOMIC DNA]</scope>
    <source>
        <strain evidence="1">ATCC 10379</strain>
    </source>
</reference>
<accession>C5NUN6</accession>
<dbReference type="eggNOG" id="ENOG5030JGX">
    <property type="taxonomic scope" value="Bacteria"/>
</dbReference>
<dbReference type="OrthoDB" id="9812611at2"/>
<dbReference type="AlphaFoldDB" id="C5NUN6"/>
<reference evidence="1" key="1">
    <citation type="submission" date="2009-01" db="EMBL/GenBank/DDBJ databases">
        <authorList>
            <person name="Fulton L."/>
            <person name="Clifton S."/>
            <person name="Chinwalla A.T."/>
            <person name="Mitreva M."/>
            <person name="Sodergren E."/>
            <person name="Weinstock G."/>
            <person name="Clifton S."/>
            <person name="Dooling D.J."/>
            <person name="Fulton B."/>
            <person name="Minx P."/>
            <person name="Pepin K.H."/>
            <person name="Johnson M."/>
            <person name="Bhonagiri V."/>
            <person name="Nash W.E."/>
            <person name="Mardis E.R."/>
            <person name="Wilson R.K."/>
        </authorList>
    </citation>
    <scope>NUCLEOTIDE SEQUENCE [LARGE SCALE GENOMIC DNA]</scope>
    <source>
        <strain evidence="1">ATCC 10379</strain>
    </source>
</reference>
<sequence length="197" mass="22934">MTNTNIIKVDGNTVEVISETLHITDINNKTQWTSVELVDVINHFRTLDGKKTMLQHKTLLEIIRDEFNEEINEQNFLPVNFYTDKKGEQRPMYKLSNSQAKQILVRESKAVRRAVIKLLEYLEQHNKHNLNVLNEREAYLYEQGLIIDTVDKMADLIKKTKELSNKKDICQRIINLINASQSSVPLPTRTAYTTTYN</sequence>
<keyword evidence="2" id="KW-1185">Reference proteome</keyword>
<comment type="caution">
    <text evidence="1">The sequence shown here is derived from an EMBL/GenBank/DDBJ whole genome shotgun (WGS) entry which is preliminary data.</text>
</comment>
<name>C5NUN6_9BACL</name>
<protein>
    <recommendedName>
        <fullName evidence="3">Phage regulatory protein Rha (Phage_pRha)</fullName>
    </recommendedName>
</protein>
<proteinExistence type="predicted"/>
<dbReference type="EMBL" id="ACDZ02000005">
    <property type="protein sequence ID" value="EER69098.1"/>
    <property type="molecule type" value="Genomic_DNA"/>
</dbReference>
<dbReference type="GeneID" id="93288341"/>
<evidence type="ECO:0000313" key="2">
    <source>
        <dbReference type="Proteomes" id="UP000006004"/>
    </source>
</evidence>
<evidence type="ECO:0000313" key="1">
    <source>
        <dbReference type="EMBL" id="EER69098.1"/>
    </source>
</evidence>
<organism evidence="1 2">
    <name type="scientific">Gemella haemolysans ATCC 10379</name>
    <dbReference type="NCBI Taxonomy" id="546270"/>
    <lineage>
        <taxon>Bacteria</taxon>
        <taxon>Bacillati</taxon>
        <taxon>Bacillota</taxon>
        <taxon>Bacilli</taxon>
        <taxon>Bacillales</taxon>
        <taxon>Gemellaceae</taxon>
        <taxon>Gemella</taxon>
    </lineage>
</organism>
<gene>
    <name evidence="1" type="ORF">GEMHA0001_1262</name>
</gene>
<evidence type="ECO:0008006" key="3">
    <source>
        <dbReference type="Google" id="ProtNLM"/>
    </source>
</evidence>
<dbReference type="RefSeq" id="WP_004263524.1">
    <property type="nucleotide sequence ID" value="NZ_ACDZ02000005.1"/>
</dbReference>
<dbReference type="Proteomes" id="UP000006004">
    <property type="component" value="Unassembled WGS sequence"/>
</dbReference>